<dbReference type="AlphaFoldDB" id="A0A2L1U2I7"/>
<dbReference type="Pfam" id="PF20765">
    <property type="entry name" value="Phage_tail_terminator_8"/>
    <property type="match status" value="1"/>
</dbReference>
<proteinExistence type="predicted"/>
<reference evidence="3" key="1">
    <citation type="submission" date="2017-02" db="EMBL/GenBank/DDBJ databases">
        <title>Delineation of Paenibacillus larvae strains originating from foulbrood outbreaks.</title>
        <authorList>
            <person name="Beims H."/>
            <person name="Bunk B."/>
            <person name="Sproeer C."/>
            <person name="Mohr K.I."/>
            <person name="Pradella S."/>
            <person name="Guenther G."/>
            <person name="Rohde M."/>
            <person name="von der Ohe W."/>
            <person name="Steinert M."/>
        </authorList>
    </citation>
    <scope>NUCLEOTIDE SEQUENCE [LARGE SCALE GENOMIC DNA]</scope>
    <source>
        <strain evidence="3">Eric_III</strain>
    </source>
</reference>
<protein>
    <recommendedName>
        <fullName evidence="4">Phage protein</fullName>
    </recommendedName>
</protein>
<dbReference type="STRING" id="147375.BXP28_08845"/>
<name>A0A2L1U2I7_9BACL</name>
<dbReference type="InterPro" id="IPR049254">
    <property type="entry name" value="Phage_tail_terminator"/>
</dbReference>
<accession>A0A2L1U2I7</accession>
<organism evidence="1 3">
    <name type="scientific">Paenibacillus larvae subsp. larvae</name>
    <dbReference type="NCBI Taxonomy" id="147375"/>
    <lineage>
        <taxon>Bacteria</taxon>
        <taxon>Bacillati</taxon>
        <taxon>Bacillota</taxon>
        <taxon>Bacilli</taxon>
        <taxon>Bacillales</taxon>
        <taxon>Paenibacillaceae</taxon>
        <taxon>Paenibacillus</taxon>
    </lineage>
</organism>
<dbReference type="RefSeq" id="WP_079940253.1">
    <property type="nucleotide sequence ID" value="NZ_CP019655.1"/>
</dbReference>
<sequence>MNQVKDGVIRKLKTLYPDEKVSDEKIRQGLENVRFFVKVLDTAQNRELDRRYKRCVFLDIHYFASNYEEAYEVAETLYEGMEYIQVGEHTVRGTGMRSEIVDDILHFFISFDYHVIKPKAPGTKLQGLEQEGHIIE</sequence>
<dbReference type="EMBL" id="CP019655">
    <property type="protein sequence ID" value="AVF27560.1"/>
    <property type="molecule type" value="Genomic_DNA"/>
</dbReference>
<reference evidence="1" key="2">
    <citation type="journal article" date="2020" name="Int. J. Med. Microbiol.">
        <title>Discovery of Paenibacillus larvae ERIC V: Phenotypic and genomic comparison to genotypes ERIC I-IV reveal different inventories of virulence factors which correlate with epidemiological prevalences of American Foulbrood.</title>
        <authorList>
            <person name="Beims H."/>
            <person name="Bunk B."/>
            <person name="Erler S."/>
            <person name="Mohr K.I."/>
            <person name="Sproer C."/>
            <person name="Pradella S."/>
            <person name="Gunther G."/>
            <person name="Rohde M."/>
            <person name="von der Ohe W."/>
            <person name="Steinert M."/>
        </authorList>
    </citation>
    <scope>NUCLEOTIDE SEQUENCE</scope>
    <source>
        <strain evidence="1">Eric_III</strain>
    </source>
</reference>
<evidence type="ECO:0000313" key="2">
    <source>
        <dbReference type="EMBL" id="AVF27560.1"/>
    </source>
</evidence>
<evidence type="ECO:0000313" key="3">
    <source>
        <dbReference type="Proteomes" id="UP000239833"/>
    </source>
</evidence>
<dbReference type="EMBL" id="CP019655">
    <property type="protein sequence ID" value="AVF27078.1"/>
    <property type="molecule type" value="Genomic_DNA"/>
</dbReference>
<evidence type="ECO:0000313" key="1">
    <source>
        <dbReference type="EMBL" id="AVF27078.1"/>
    </source>
</evidence>
<dbReference type="Proteomes" id="UP000239833">
    <property type="component" value="Chromosome"/>
</dbReference>
<evidence type="ECO:0008006" key="4">
    <source>
        <dbReference type="Google" id="ProtNLM"/>
    </source>
</evidence>
<gene>
    <name evidence="1" type="ORF">ERICIII_02949</name>
    <name evidence="2" type="ORF">ERICIII_03450</name>
</gene>